<dbReference type="AlphaFoldDB" id="A0A518CH08"/>
<keyword evidence="4" id="KW-0479">Metal-binding</keyword>
<keyword evidence="8 10" id="KW-0482">Metalloprotease</keyword>
<keyword evidence="2 10" id="KW-0645">Protease</keyword>
<dbReference type="Proteomes" id="UP000317178">
    <property type="component" value="Chromosome"/>
</dbReference>
<feature type="domain" description="Peptidase M48" evidence="12">
    <location>
        <begin position="211"/>
        <end position="385"/>
    </location>
</feature>
<evidence type="ECO:0000313" key="13">
    <source>
        <dbReference type="EMBL" id="QDU78516.1"/>
    </source>
</evidence>
<dbReference type="RefSeq" id="WP_144992337.1">
    <property type="nucleotide sequence ID" value="NZ_CP036281.1"/>
</dbReference>
<evidence type="ECO:0000256" key="2">
    <source>
        <dbReference type="ARBA" id="ARBA00022670"/>
    </source>
</evidence>
<name>A0A518CH08_9PLAN</name>
<accession>A0A518CH08</accession>
<organism evidence="13 14">
    <name type="scientific">Polystyrenella longa</name>
    <dbReference type="NCBI Taxonomy" id="2528007"/>
    <lineage>
        <taxon>Bacteria</taxon>
        <taxon>Pseudomonadati</taxon>
        <taxon>Planctomycetota</taxon>
        <taxon>Planctomycetia</taxon>
        <taxon>Planctomycetales</taxon>
        <taxon>Planctomycetaceae</taxon>
        <taxon>Polystyrenella</taxon>
    </lineage>
</organism>
<keyword evidence="3 11" id="KW-0812">Transmembrane</keyword>
<evidence type="ECO:0000256" key="10">
    <source>
        <dbReference type="RuleBase" id="RU003983"/>
    </source>
</evidence>
<dbReference type="Gene3D" id="3.30.2010.10">
    <property type="entry name" value="Metalloproteases ('zincins'), catalytic domain"/>
    <property type="match status" value="1"/>
</dbReference>
<proteinExistence type="inferred from homology"/>
<evidence type="ECO:0000259" key="12">
    <source>
        <dbReference type="Pfam" id="PF01435"/>
    </source>
</evidence>
<evidence type="ECO:0000256" key="11">
    <source>
        <dbReference type="SAM" id="Phobius"/>
    </source>
</evidence>
<comment type="cofactor">
    <cofactor evidence="10">
        <name>Zn(2+)</name>
        <dbReference type="ChEBI" id="CHEBI:29105"/>
    </cofactor>
    <text evidence="10">Binds 1 zinc ion per subunit.</text>
</comment>
<keyword evidence="1" id="KW-1003">Cell membrane</keyword>
<evidence type="ECO:0000256" key="7">
    <source>
        <dbReference type="ARBA" id="ARBA00022989"/>
    </source>
</evidence>
<protein>
    <submittedName>
        <fullName evidence="13">M48 family peptidase</fullName>
    </submittedName>
</protein>
<evidence type="ECO:0000256" key="9">
    <source>
        <dbReference type="ARBA" id="ARBA00023136"/>
    </source>
</evidence>
<keyword evidence="5 10" id="KW-0378">Hydrolase</keyword>
<dbReference type="PANTHER" id="PTHR43221:SF2">
    <property type="entry name" value="PROTEASE HTPX HOMOLOG"/>
    <property type="match status" value="1"/>
</dbReference>
<dbReference type="KEGG" id="plon:Pla110_02200"/>
<dbReference type="InterPro" id="IPR001915">
    <property type="entry name" value="Peptidase_M48"/>
</dbReference>
<evidence type="ECO:0000256" key="8">
    <source>
        <dbReference type="ARBA" id="ARBA00023049"/>
    </source>
</evidence>
<keyword evidence="14" id="KW-1185">Reference proteome</keyword>
<keyword evidence="7 11" id="KW-1133">Transmembrane helix</keyword>
<reference evidence="13 14" key="1">
    <citation type="submission" date="2019-02" db="EMBL/GenBank/DDBJ databases">
        <title>Deep-cultivation of Planctomycetes and their phenomic and genomic characterization uncovers novel biology.</title>
        <authorList>
            <person name="Wiegand S."/>
            <person name="Jogler M."/>
            <person name="Boedeker C."/>
            <person name="Pinto D."/>
            <person name="Vollmers J."/>
            <person name="Rivas-Marin E."/>
            <person name="Kohn T."/>
            <person name="Peeters S.H."/>
            <person name="Heuer A."/>
            <person name="Rast P."/>
            <person name="Oberbeckmann S."/>
            <person name="Bunk B."/>
            <person name="Jeske O."/>
            <person name="Meyerdierks A."/>
            <person name="Storesund J.E."/>
            <person name="Kallscheuer N."/>
            <person name="Luecker S."/>
            <person name="Lage O.M."/>
            <person name="Pohl T."/>
            <person name="Merkel B.J."/>
            <person name="Hornburger P."/>
            <person name="Mueller R.-W."/>
            <person name="Bruemmer F."/>
            <person name="Labrenz M."/>
            <person name="Spormann A.M."/>
            <person name="Op den Camp H."/>
            <person name="Overmann J."/>
            <person name="Amann R."/>
            <person name="Jetten M.S.M."/>
            <person name="Mascher T."/>
            <person name="Medema M.H."/>
            <person name="Devos D.P."/>
            <person name="Kaster A.-K."/>
            <person name="Ovreas L."/>
            <person name="Rohde M."/>
            <person name="Galperin M.Y."/>
            <person name="Jogler C."/>
        </authorList>
    </citation>
    <scope>NUCLEOTIDE SEQUENCE [LARGE SCALE GENOMIC DNA]</scope>
    <source>
        <strain evidence="13 14">Pla110</strain>
    </source>
</reference>
<sequence>MFASTISILFLGAFLFYPFWLCFMLVMGLIMSGLTRGDRSLEWMEEDIRASVQGGAVSRTQSERLIANVYIALIMLGILFFYMAIPVLLLIPVLLGLATLGAIFSGFGGSTGSIGLLIITGTMFWSVVRGLFAFGSGGPPGIPIKRKHEPKLYRMTDAVAARVDTDPINRIYLAPGSEICVFQTGRGPFGILGLKHRALVLGMCSLHTLTVLEFQSILAHEYAHFGHGDTKISRLIHQVMLTMAQTLDTMAQTGGWLRLLNPVYWFLILYFKAFELMTAGYSRSQEYLADRMAIAVYGSNTFKKALVKVATEAIVMEECLMSREFDAVAEMDFKKTNAYEENRHFMSKVLDKQKTKKLYRQLVSERGSIFSTHPTVRERVDAIKGVNDVVDRKRNPAVALLRNVKATEIALSKYLRKHFRRLVKSLIDYYEANQY</sequence>
<evidence type="ECO:0000256" key="1">
    <source>
        <dbReference type="ARBA" id="ARBA00022475"/>
    </source>
</evidence>
<comment type="similarity">
    <text evidence="10">Belongs to the peptidase M48 family.</text>
</comment>
<dbReference type="GO" id="GO:0046872">
    <property type="term" value="F:metal ion binding"/>
    <property type="evidence" value="ECO:0007669"/>
    <property type="project" value="UniProtKB-KW"/>
</dbReference>
<feature type="transmembrane region" description="Helical" evidence="11">
    <location>
        <begin position="114"/>
        <end position="134"/>
    </location>
</feature>
<gene>
    <name evidence="13" type="ORF">Pla110_02200</name>
</gene>
<keyword evidence="6 10" id="KW-0862">Zinc</keyword>
<dbReference type="CDD" id="cd07328">
    <property type="entry name" value="M48_Ste24p_like"/>
    <property type="match status" value="1"/>
</dbReference>
<evidence type="ECO:0000256" key="3">
    <source>
        <dbReference type="ARBA" id="ARBA00022692"/>
    </source>
</evidence>
<dbReference type="OrthoDB" id="9789270at2"/>
<keyword evidence="9 11" id="KW-0472">Membrane</keyword>
<evidence type="ECO:0000256" key="4">
    <source>
        <dbReference type="ARBA" id="ARBA00022723"/>
    </source>
</evidence>
<dbReference type="InterPro" id="IPR050083">
    <property type="entry name" value="HtpX_protease"/>
</dbReference>
<dbReference type="GO" id="GO:0004222">
    <property type="term" value="F:metalloendopeptidase activity"/>
    <property type="evidence" value="ECO:0007669"/>
    <property type="project" value="InterPro"/>
</dbReference>
<feature type="transmembrane region" description="Helical" evidence="11">
    <location>
        <begin position="65"/>
        <end position="83"/>
    </location>
</feature>
<evidence type="ECO:0000313" key="14">
    <source>
        <dbReference type="Proteomes" id="UP000317178"/>
    </source>
</evidence>
<dbReference type="PANTHER" id="PTHR43221">
    <property type="entry name" value="PROTEASE HTPX"/>
    <property type="match status" value="1"/>
</dbReference>
<dbReference type="GO" id="GO:0006508">
    <property type="term" value="P:proteolysis"/>
    <property type="evidence" value="ECO:0007669"/>
    <property type="project" value="UniProtKB-KW"/>
</dbReference>
<feature type="transmembrane region" description="Helical" evidence="11">
    <location>
        <begin position="6"/>
        <end position="30"/>
    </location>
</feature>
<dbReference type="EMBL" id="CP036281">
    <property type="protein sequence ID" value="QDU78516.1"/>
    <property type="molecule type" value="Genomic_DNA"/>
</dbReference>
<dbReference type="Pfam" id="PF01435">
    <property type="entry name" value="Peptidase_M48"/>
    <property type="match status" value="1"/>
</dbReference>
<evidence type="ECO:0000256" key="5">
    <source>
        <dbReference type="ARBA" id="ARBA00022801"/>
    </source>
</evidence>
<evidence type="ECO:0000256" key="6">
    <source>
        <dbReference type="ARBA" id="ARBA00022833"/>
    </source>
</evidence>